<feature type="domain" description="LysM" evidence="8">
    <location>
        <begin position="74"/>
        <end position="118"/>
    </location>
</feature>
<keyword evidence="4" id="KW-0378">Hydrolase</keyword>
<organism evidence="10 11">
    <name type="scientific">Tepidibacter thalassicus DSM 15285</name>
    <dbReference type="NCBI Taxonomy" id="1123350"/>
    <lineage>
        <taxon>Bacteria</taxon>
        <taxon>Bacillati</taxon>
        <taxon>Bacillota</taxon>
        <taxon>Clostridia</taxon>
        <taxon>Peptostreptococcales</taxon>
        <taxon>Peptostreptococcaceae</taxon>
        <taxon>Tepidibacter</taxon>
    </lineage>
</organism>
<evidence type="ECO:0000256" key="3">
    <source>
        <dbReference type="ARBA" id="ARBA00022670"/>
    </source>
</evidence>
<protein>
    <submittedName>
        <fullName evidence="10">G-D-glutamyl-meso-diaminopimelate peptidase</fullName>
    </submittedName>
</protein>
<dbReference type="Pfam" id="PF00246">
    <property type="entry name" value="Peptidase_M14"/>
    <property type="match status" value="1"/>
</dbReference>
<accession>A0A1M5NG66</accession>
<dbReference type="GO" id="GO:0008270">
    <property type="term" value="F:zinc ion binding"/>
    <property type="evidence" value="ECO:0007669"/>
    <property type="project" value="InterPro"/>
</dbReference>
<dbReference type="GO" id="GO:0006508">
    <property type="term" value="P:proteolysis"/>
    <property type="evidence" value="ECO:0007669"/>
    <property type="project" value="UniProtKB-KW"/>
</dbReference>
<gene>
    <name evidence="10" type="ORF">SAMN02744040_00022</name>
</gene>
<feature type="active site" description="Proton donor/acceptor" evidence="7">
    <location>
        <position position="394"/>
    </location>
</feature>
<dbReference type="Pfam" id="PF01471">
    <property type="entry name" value="PG_binding_1"/>
    <property type="match status" value="1"/>
</dbReference>
<evidence type="ECO:0000256" key="1">
    <source>
        <dbReference type="ARBA" id="ARBA00001947"/>
    </source>
</evidence>
<dbReference type="InterPro" id="IPR036779">
    <property type="entry name" value="LysM_dom_sf"/>
</dbReference>
<dbReference type="Pfam" id="PF01476">
    <property type="entry name" value="LysM"/>
    <property type="match status" value="1"/>
</dbReference>
<evidence type="ECO:0000313" key="10">
    <source>
        <dbReference type="EMBL" id="SHG88544.1"/>
    </source>
</evidence>
<dbReference type="Gene3D" id="3.10.350.10">
    <property type="entry name" value="LysM domain"/>
    <property type="match status" value="1"/>
</dbReference>
<dbReference type="CDD" id="cd06229">
    <property type="entry name" value="M14_Endopeptidase_I"/>
    <property type="match status" value="1"/>
</dbReference>
<dbReference type="EMBL" id="FQXH01000005">
    <property type="protein sequence ID" value="SHG88544.1"/>
    <property type="molecule type" value="Genomic_DNA"/>
</dbReference>
<dbReference type="PANTHER" id="PTHR11705:SF143">
    <property type="entry name" value="SLL0236 PROTEIN"/>
    <property type="match status" value="1"/>
</dbReference>
<evidence type="ECO:0000313" key="11">
    <source>
        <dbReference type="Proteomes" id="UP000242520"/>
    </source>
</evidence>
<evidence type="ECO:0000259" key="9">
    <source>
        <dbReference type="PROSITE" id="PS52035"/>
    </source>
</evidence>
<dbReference type="InterPro" id="IPR036366">
    <property type="entry name" value="PGBDSf"/>
</dbReference>
<keyword evidence="5" id="KW-0862">Zinc</keyword>
<comment type="cofactor">
    <cofactor evidence="1">
        <name>Zn(2+)</name>
        <dbReference type="ChEBI" id="CHEBI:29105"/>
    </cofactor>
</comment>
<dbReference type="Gene3D" id="3.40.630.10">
    <property type="entry name" value="Zn peptidases"/>
    <property type="match status" value="1"/>
</dbReference>
<evidence type="ECO:0000259" key="8">
    <source>
        <dbReference type="PROSITE" id="PS51782"/>
    </source>
</evidence>
<reference evidence="11" key="1">
    <citation type="submission" date="2016-11" db="EMBL/GenBank/DDBJ databases">
        <authorList>
            <person name="Varghese N."/>
            <person name="Submissions S."/>
        </authorList>
    </citation>
    <scope>NUCLEOTIDE SEQUENCE [LARGE SCALE GENOMIC DNA]</scope>
    <source>
        <strain evidence="11">DSM 15285</strain>
    </source>
</reference>
<dbReference type="PROSITE" id="PS52035">
    <property type="entry name" value="PEPTIDASE_M14"/>
    <property type="match status" value="1"/>
</dbReference>
<dbReference type="PROSITE" id="PS51782">
    <property type="entry name" value="LYSM"/>
    <property type="match status" value="1"/>
</dbReference>
<feature type="domain" description="Peptidase M14" evidence="9">
    <location>
        <begin position="129"/>
        <end position="422"/>
    </location>
</feature>
<sequence>MLENIKLGSSGPHVKQIQSLLKKIGYNPGSINGVFGAQTEKAIKQFQKDNELTPDGIIGPQTYNLLKSLLLGYDTYIIKPNDTIYNLAKKYYTTVNSIITSNPNIDPYNLKIGDKIIIPYGIDVVDTNIDYTYDILEKDIKGLKVRYPFIEVGSAGKSVLGKNLYYIKLGNGPNKVFFNGAHHALEWITTPLLMKFIENFSKAYSQNKNIRGYNPKNIWKKSTIYIMPMVNPDGVDLVLNGLEKNNPYYNDLIKWNNGSTDFSKTWSANIRGVDLNHNYDASWKLSKEAEPLYGVTGPGPRRYSGEYPESEPETKTVVNFTNNIDPRLVLAYHSQGEVIYWNYMNLAPPETRKIGELFSKVSGYILDEPTGITSYSGYKDWFIEKYKRPGYTIEVGKGVNPLPISQFDKIYNDNEELLILASIV</sequence>
<keyword evidence="3" id="KW-0645">Protease</keyword>
<dbReference type="InterPro" id="IPR036365">
    <property type="entry name" value="PGBD-like_sf"/>
</dbReference>
<dbReference type="SUPFAM" id="SSF53187">
    <property type="entry name" value="Zn-dependent exopeptidases"/>
    <property type="match status" value="1"/>
</dbReference>
<dbReference type="STRING" id="1123350.SAMN02744040_00022"/>
<evidence type="ECO:0000256" key="6">
    <source>
        <dbReference type="ARBA" id="ARBA00023049"/>
    </source>
</evidence>
<dbReference type="InterPro" id="IPR002477">
    <property type="entry name" value="Peptidoglycan-bd-like"/>
</dbReference>
<comment type="similarity">
    <text evidence="2 7">Belongs to the peptidase M14 family.</text>
</comment>
<evidence type="ECO:0000256" key="5">
    <source>
        <dbReference type="ARBA" id="ARBA00022833"/>
    </source>
</evidence>
<dbReference type="InterPro" id="IPR000834">
    <property type="entry name" value="Peptidase_M14"/>
</dbReference>
<evidence type="ECO:0000256" key="4">
    <source>
        <dbReference type="ARBA" id="ARBA00022801"/>
    </source>
</evidence>
<dbReference type="Proteomes" id="UP000242520">
    <property type="component" value="Unassembled WGS sequence"/>
</dbReference>
<name>A0A1M5NG66_9FIRM</name>
<dbReference type="AlphaFoldDB" id="A0A1M5NG66"/>
<evidence type="ECO:0000256" key="7">
    <source>
        <dbReference type="PROSITE-ProRule" id="PRU01379"/>
    </source>
</evidence>
<dbReference type="GO" id="GO:0004181">
    <property type="term" value="F:metallocarboxypeptidase activity"/>
    <property type="evidence" value="ECO:0007669"/>
    <property type="project" value="InterPro"/>
</dbReference>
<keyword evidence="6" id="KW-0482">Metalloprotease</keyword>
<dbReference type="GO" id="GO:0005615">
    <property type="term" value="C:extracellular space"/>
    <property type="evidence" value="ECO:0007669"/>
    <property type="project" value="TreeGrafter"/>
</dbReference>
<dbReference type="OrthoDB" id="9811296at2"/>
<dbReference type="SUPFAM" id="SSF54106">
    <property type="entry name" value="LysM domain"/>
    <property type="match status" value="1"/>
</dbReference>
<proteinExistence type="inferred from homology"/>
<dbReference type="PANTHER" id="PTHR11705">
    <property type="entry name" value="PROTEASE FAMILY M14 CARBOXYPEPTIDASE A,B"/>
    <property type="match status" value="1"/>
</dbReference>
<dbReference type="SMART" id="SM00631">
    <property type="entry name" value="Zn_pept"/>
    <property type="match status" value="1"/>
</dbReference>
<dbReference type="InterPro" id="IPR018392">
    <property type="entry name" value="LysM"/>
</dbReference>
<keyword evidence="11" id="KW-1185">Reference proteome</keyword>
<dbReference type="SMART" id="SM00257">
    <property type="entry name" value="LysM"/>
    <property type="match status" value="1"/>
</dbReference>
<dbReference type="SUPFAM" id="SSF47090">
    <property type="entry name" value="PGBD-like"/>
    <property type="match status" value="1"/>
</dbReference>
<dbReference type="InterPro" id="IPR034274">
    <property type="entry name" value="ENP1_M14_CPD"/>
</dbReference>
<dbReference type="Gene3D" id="1.10.101.10">
    <property type="entry name" value="PGBD-like superfamily/PGBD"/>
    <property type="match status" value="1"/>
</dbReference>
<dbReference type="CDD" id="cd00118">
    <property type="entry name" value="LysM"/>
    <property type="match status" value="1"/>
</dbReference>
<evidence type="ECO:0000256" key="2">
    <source>
        <dbReference type="ARBA" id="ARBA00005988"/>
    </source>
</evidence>